<organism evidence="2 3">
    <name type="scientific">Corchorus capsularis</name>
    <name type="common">Jute</name>
    <dbReference type="NCBI Taxonomy" id="210143"/>
    <lineage>
        <taxon>Eukaryota</taxon>
        <taxon>Viridiplantae</taxon>
        <taxon>Streptophyta</taxon>
        <taxon>Embryophyta</taxon>
        <taxon>Tracheophyta</taxon>
        <taxon>Spermatophyta</taxon>
        <taxon>Magnoliopsida</taxon>
        <taxon>eudicotyledons</taxon>
        <taxon>Gunneridae</taxon>
        <taxon>Pentapetalae</taxon>
        <taxon>rosids</taxon>
        <taxon>malvids</taxon>
        <taxon>Malvales</taxon>
        <taxon>Malvaceae</taxon>
        <taxon>Grewioideae</taxon>
        <taxon>Apeibeae</taxon>
        <taxon>Corchorus</taxon>
    </lineage>
</organism>
<feature type="compositionally biased region" description="Acidic residues" evidence="1">
    <location>
        <begin position="1"/>
        <end position="11"/>
    </location>
</feature>
<evidence type="ECO:0000313" key="2">
    <source>
        <dbReference type="EMBL" id="OMO81117.1"/>
    </source>
</evidence>
<dbReference type="AlphaFoldDB" id="A0A1R3IEX6"/>
<feature type="region of interest" description="Disordered" evidence="1">
    <location>
        <begin position="1"/>
        <end position="29"/>
    </location>
</feature>
<name>A0A1R3IEX6_COCAP</name>
<protein>
    <submittedName>
        <fullName evidence="2">Uncharacterized protein</fullName>
    </submittedName>
</protein>
<keyword evidence="3" id="KW-1185">Reference proteome</keyword>
<accession>A0A1R3IEX6</accession>
<dbReference type="EMBL" id="AWWV01010216">
    <property type="protein sequence ID" value="OMO81117.1"/>
    <property type="molecule type" value="Genomic_DNA"/>
</dbReference>
<reference evidence="2 3" key="1">
    <citation type="submission" date="2013-09" db="EMBL/GenBank/DDBJ databases">
        <title>Corchorus capsularis genome sequencing.</title>
        <authorList>
            <person name="Alam M."/>
            <person name="Haque M.S."/>
            <person name="Islam M.S."/>
            <person name="Emdad E.M."/>
            <person name="Islam M.M."/>
            <person name="Ahmed B."/>
            <person name="Halim A."/>
            <person name="Hossen Q.M.M."/>
            <person name="Hossain M.Z."/>
            <person name="Ahmed R."/>
            <person name="Khan M.M."/>
            <person name="Islam R."/>
            <person name="Rashid M.M."/>
            <person name="Khan S.A."/>
            <person name="Rahman M.S."/>
            <person name="Alam M."/>
        </authorList>
    </citation>
    <scope>NUCLEOTIDE SEQUENCE [LARGE SCALE GENOMIC DNA]</scope>
    <source>
        <strain evidence="3">cv. CVL-1</strain>
        <tissue evidence="2">Whole seedling</tissue>
    </source>
</reference>
<dbReference type="Proteomes" id="UP000188268">
    <property type="component" value="Unassembled WGS sequence"/>
</dbReference>
<dbReference type="Gramene" id="OMO81117">
    <property type="protein sequence ID" value="OMO81117"/>
    <property type="gene ID" value="CCACVL1_12597"/>
</dbReference>
<comment type="caution">
    <text evidence="2">The sequence shown here is derived from an EMBL/GenBank/DDBJ whole genome shotgun (WGS) entry which is preliminary data.</text>
</comment>
<proteinExistence type="predicted"/>
<evidence type="ECO:0000256" key="1">
    <source>
        <dbReference type="SAM" id="MobiDB-lite"/>
    </source>
</evidence>
<gene>
    <name evidence="2" type="ORF">CCACVL1_12597</name>
</gene>
<evidence type="ECO:0000313" key="3">
    <source>
        <dbReference type="Proteomes" id="UP000188268"/>
    </source>
</evidence>
<sequence length="102" mass="11853">MDSDSDSDSDVEIQIAIDSDSDSDSDYEMEKRINDAVTKRRNRKPEYSEGSKIVPKTEQCLAKTPALEIDHHFRSVPYQKKKKKKDRKLWIVIQILTLTLKN</sequence>